<comment type="caution">
    <text evidence="3">The sequence shown here is derived from an EMBL/GenBank/DDBJ whole genome shotgun (WGS) entry which is preliminary data.</text>
</comment>
<dbReference type="Proteomes" id="UP000318186">
    <property type="component" value="Unassembled WGS sequence"/>
</dbReference>
<dbReference type="OrthoDB" id="3203519at2"/>
<dbReference type="InterPro" id="IPR025101">
    <property type="entry name" value="DUF4012"/>
</dbReference>
<sequence length="629" mass="67158">MTEQDLDSTEPRRPGPGRDAFRMRRPGRSREGAPGRRRVLKNTLLAAAALPLAGVTWIGVTGLLARSELIAAQRDLDALRQSVAPMSGSASGAAPASAQERKRTAYSAAAHAARAHRLTTGPAWYPATALPFLGGPVRTVRGAAYAADRLAGDVLSPLVRALPPLAPDNRGDGMSEALATLQKHAPELVRAARVADEVQADVHALPLSTWLPTADGARAALQQQLDRLTPVMTDVSLAARVLPPILGTQGQRRYFLAFQNIAEARGTGGLPGAFAVLRADRGRLSFERFGNNTEMERAKPDIDLGPEFNARYAGSNPTQVWPNSNMSPHFPYAARIWAEAWRKHTGERVDGALAVDPVTLSRLLRVTGPARMADGTELTADNVVDLTERASYAKYDDIGRRKAFFVDAARAAAARLMGALDDSRRLPALLAAVNDVQQDGRLKVWSAHTAEQRLLESRPYSGTLPNAPGPFAGLVVNNAAGGKLDYYLDRSLTWEAGTCSGGARPVTVTMTLSNRAPASGLPDYVTMRGDSPPYRTRPGDNRLLVSYYAGVGAALTDATLGGRPTLLASGVERGHSVFTLDLELPAGSSRTLVLHLLEPHADGVPTLLRQSLVTPLRTTLKSGGRCHVS</sequence>
<dbReference type="InterPro" id="IPR006311">
    <property type="entry name" value="TAT_signal"/>
</dbReference>
<evidence type="ECO:0000256" key="1">
    <source>
        <dbReference type="SAM" id="MobiDB-lite"/>
    </source>
</evidence>
<feature type="transmembrane region" description="Helical" evidence="2">
    <location>
        <begin position="44"/>
        <end position="65"/>
    </location>
</feature>
<feature type="region of interest" description="Disordered" evidence="1">
    <location>
        <begin position="1"/>
        <end position="36"/>
    </location>
</feature>
<name>A0A561V5P8_9ACTN</name>
<dbReference type="EMBL" id="VIWW01000001">
    <property type="protein sequence ID" value="TWG06925.1"/>
    <property type="molecule type" value="Genomic_DNA"/>
</dbReference>
<evidence type="ECO:0000256" key="2">
    <source>
        <dbReference type="SAM" id="Phobius"/>
    </source>
</evidence>
<evidence type="ECO:0000313" key="3">
    <source>
        <dbReference type="EMBL" id="TWG06925.1"/>
    </source>
</evidence>
<reference evidence="3 4" key="1">
    <citation type="submission" date="2019-06" db="EMBL/GenBank/DDBJ databases">
        <title>Sequencing the genomes of 1000 actinobacteria strains.</title>
        <authorList>
            <person name="Klenk H.-P."/>
        </authorList>
    </citation>
    <scope>NUCLEOTIDE SEQUENCE [LARGE SCALE GENOMIC DNA]</scope>
    <source>
        <strain evidence="3 4">DSM 42059</strain>
    </source>
</reference>
<dbReference type="PROSITE" id="PS51318">
    <property type="entry name" value="TAT"/>
    <property type="match status" value="1"/>
</dbReference>
<protein>
    <submittedName>
        <fullName evidence="3">Uncharacterized protein DUF4012</fullName>
    </submittedName>
</protein>
<dbReference type="AlphaFoldDB" id="A0A561V5P8"/>
<accession>A0A561V5P8</accession>
<keyword evidence="2" id="KW-0472">Membrane</keyword>
<organism evidence="3 4">
    <name type="scientific">Streptomyces brevispora</name>
    <dbReference type="NCBI Taxonomy" id="887462"/>
    <lineage>
        <taxon>Bacteria</taxon>
        <taxon>Bacillati</taxon>
        <taxon>Actinomycetota</taxon>
        <taxon>Actinomycetes</taxon>
        <taxon>Kitasatosporales</taxon>
        <taxon>Streptomycetaceae</taxon>
        <taxon>Streptomyces</taxon>
    </lineage>
</organism>
<gene>
    <name evidence="3" type="ORF">FHX80_115424</name>
</gene>
<keyword evidence="2" id="KW-1133">Transmembrane helix</keyword>
<evidence type="ECO:0000313" key="4">
    <source>
        <dbReference type="Proteomes" id="UP000318186"/>
    </source>
</evidence>
<proteinExistence type="predicted"/>
<keyword evidence="2" id="KW-0812">Transmembrane</keyword>
<dbReference type="Pfam" id="PF13196">
    <property type="entry name" value="DUF4012"/>
    <property type="match status" value="1"/>
</dbReference>